<dbReference type="AlphaFoldDB" id="A0A182MLF4"/>
<reference evidence="1" key="2">
    <citation type="submission" date="2020-05" db="UniProtKB">
        <authorList>
            <consortium name="EnsemblMetazoa"/>
        </authorList>
    </citation>
    <scope>IDENTIFICATION</scope>
    <source>
        <strain evidence="1">A-37</strain>
    </source>
</reference>
<evidence type="ECO:0000313" key="1">
    <source>
        <dbReference type="EnsemblMetazoa" id="ACUA021102-PA"/>
    </source>
</evidence>
<organism evidence="1 2">
    <name type="scientific">Anopheles culicifacies</name>
    <dbReference type="NCBI Taxonomy" id="139723"/>
    <lineage>
        <taxon>Eukaryota</taxon>
        <taxon>Metazoa</taxon>
        <taxon>Ecdysozoa</taxon>
        <taxon>Arthropoda</taxon>
        <taxon>Hexapoda</taxon>
        <taxon>Insecta</taxon>
        <taxon>Pterygota</taxon>
        <taxon>Neoptera</taxon>
        <taxon>Endopterygota</taxon>
        <taxon>Diptera</taxon>
        <taxon>Nematocera</taxon>
        <taxon>Culicoidea</taxon>
        <taxon>Culicidae</taxon>
        <taxon>Anophelinae</taxon>
        <taxon>Anopheles</taxon>
        <taxon>culicifacies species complex</taxon>
    </lineage>
</organism>
<keyword evidence="2" id="KW-1185">Reference proteome</keyword>
<dbReference type="EMBL" id="AXCM01001155">
    <property type="status" value="NOT_ANNOTATED_CDS"/>
    <property type="molecule type" value="Genomic_DNA"/>
</dbReference>
<dbReference type="InterPro" id="IPR032675">
    <property type="entry name" value="LRR_dom_sf"/>
</dbReference>
<reference evidence="2" key="1">
    <citation type="submission" date="2013-09" db="EMBL/GenBank/DDBJ databases">
        <title>The Genome Sequence of Anopheles culicifacies species A.</title>
        <authorList>
            <consortium name="The Broad Institute Genomics Platform"/>
            <person name="Neafsey D.E."/>
            <person name="Besansky N."/>
            <person name="Howell P."/>
            <person name="Walton C."/>
            <person name="Young S.K."/>
            <person name="Zeng Q."/>
            <person name="Gargeya S."/>
            <person name="Fitzgerald M."/>
            <person name="Haas B."/>
            <person name="Abouelleil A."/>
            <person name="Allen A.W."/>
            <person name="Alvarado L."/>
            <person name="Arachchi H.M."/>
            <person name="Berlin A.M."/>
            <person name="Chapman S.B."/>
            <person name="Gainer-Dewar J."/>
            <person name="Goldberg J."/>
            <person name="Griggs A."/>
            <person name="Gujja S."/>
            <person name="Hansen M."/>
            <person name="Howarth C."/>
            <person name="Imamovic A."/>
            <person name="Ireland A."/>
            <person name="Larimer J."/>
            <person name="McCowan C."/>
            <person name="Murphy C."/>
            <person name="Pearson M."/>
            <person name="Poon T.W."/>
            <person name="Priest M."/>
            <person name="Roberts A."/>
            <person name="Saif S."/>
            <person name="Shea T."/>
            <person name="Sisk P."/>
            <person name="Sykes S."/>
            <person name="Wortman J."/>
            <person name="Nusbaum C."/>
            <person name="Birren B."/>
        </authorList>
    </citation>
    <scope>NUCLEOTIDE SEQUENCE [LARGE SCALE GENOMIC DNA]</scope>
    <source>
        <strain evidence="2">A-37</strain>
    </source>
</reference>
<dbReference type="Gene3D" id="3.80.10.10">
    <property type="entry name" value="Ribonuclease Inhibitor"/>
    <property type="match status" value="1"/>
</dbReference>
<accession>A0A182MLF4</accession>
<dbReference type="STRING" id="139723.A0A182MLF4"/>
<protein>
    <submittedName>
        <fullName evidence="1">Uncharacterized protein</fullName>
    </submittedName>
</protein>
<dbReference type="VEuPathDB" id="VectorBase:ACUA021102"/>
<dbReference type="EnsemblMetazoa" id="ACUA021102-RA">
    <property type="protein sequence ID" value="ACUA021102-PA"/>
    <property type="gene ID" value="ACUA021102"/>
</dbReference>
<sequence length="165" mass="18628">MDVKVQILLVLNGLKRNAAIGLTCYFMNCQVNEFASNEDTFVYQYIPTNMSSVVFSNVLIEHLERKMLANLPANVTVQCSLALKWVSVPMAINDLRITATSVTKLDFEERSMLSRLTVKESKLAKLPQTIGNARSLTFISVTESNVRHLDLAAFCDHSLLERIWM</sequence>
<evidence type="ECO:0000313" key="2">
    <source>
        <dbReference type="Proteomes" id="UP000075883"/>
    </source>
</evidence>
<name>A0A182MLF4_9DIPT</name>
<dbReference type="Proteomes" id="UP000075883">
    <property type="component" value="Unassembled WGS sequence"/>
</dbReference>
<proteinExistence type="predicted"/>